<comment type="similarity">
    <text evidence="2">Belongs to the cytochrome P450 family.</text>
</comment>
<evidence type="ECO:0000256" key="4">
    <source>
        <dbReference type="ARBA" id="ARBA00023002"/>
    </source>
</evidence>
<dbReference type="PANTHER" id="PTHR46206:SF7">
    <property type="entry name" value="P450, PUTATIVE (EUROFUNG)-RELATED"/>
    <property type="match status" value="1"/>
</dbReference>
<keyword evidence="7" id="KW-0472">Membrane</keyword>
<dbReference type="InterPro" id="IPR001128">
    <property type="entry name" value="Cyt_P450"/>
</dbReference>
<feature type="transmembrane region" description="Helical" evidence="7">
    <location>
        <begin position="224"/>
        <end position="247"/>
    </location>
</feature>
<dbReference type="PRINTS" id="PR00465">
    <property type="entry name" value="EP450IV"/>
</dbReference>
<dbReference type="GO" id="GO:0016705">
    <property type="term" value="F:oxidoreductase activity, acting on paired donors, with incorporation or reduction of molecular oxygen"/>
    <property type="evidence" value="ECO:0007669"/>
    <property type="project" value="InterPro"/>
</dbReference>
<dbReference type="STRING" id="68775.A0A5C3LSK7"/>
<feature type="transmembrane region" description="Helical" evidence="7">
    <location>
        <begin position="296"/>
        <end position="322"/>
    </location>
</feature>
<keyword evidence="7" id="KW-1133">Transmembrane helix</keyword>
<keyword evidence="5 6" id="KW-0408">Iron</keyword>
<evidence type="ECO:0000256" key="3">
    <source>
        <dbReference type="ARBA" id="ARBA00022723"/>
    </source>
</evidence>
<keyword evidence="6" id="KW-0349">Heme</keyword>
<dbReference type="AlphaFoldDB" id="A0A5C3LSK7"/>
<keyword evidence="9" id="KW-1185">Reference proteome</keyword>
<gene>
    <name evidence="8" type="ORF">BDQ12DRAFT_635504</name>
</gene>
<evidence type="ECO:0000256" key="5">
    <source>
        <dbReference type="ARBA" id="ARBA00023004"/>
    </source>
</evidence>
<dbReference type="Proteomes" id="UP000308652">
    <property type="component" value="Unassembled WGS sequence"/>
</dbReference>
<evidence type="ECO:0000313" key="9">
    <source>
        <dbReference type="Proteomes" id="UP000308652"/>
    </source>
</evidence>
<evidence type="ECO:0000256" key="6">
    <source>
        <dbReference type="PIRSR" id="PIRSR602403-1"/>
    </source>
</evidence>
<accession>A0A5C3LSK7</accession>
<evidence type="ECO:0000256" key="1">
    <source>
        <dbReference type="ARBA" id="ARBA00001971"/>
    </source>
</evidence>
<protein>
    <submittedName>
        <fullName evidence="8">Cytochrome P450</fullName>
    </submittedName>
</protein>
<organism evidence="8 9">
    <name type="scientific">Crucibulum laeve</name>
    <dbReference type="NCBI Taxonomy" id="68775"/>
    <lineage>
        <taxon>Eukaryota</taxon>
        <taxon>Fungi</taxon>
        <taxon>Dikarya</taxon>
        <taxon>Basidiomycota</taxon>
        <taxon>Agaricomycotina</taxon>
        <taxon>Agaricomycetes</taxon>
        <taxon>Agaricomycetidae</taxon>
        <taxon>Agaricales</taxon>
        <taxon>Agaricineae</taxon>
        <taxon>Nidulariaceae</taxon>
        <taxon>Crucibulum</taxon>
    </lineage>
</organism>
<dbReference type="Gene3D" id="1.10.630.10">
    <property type="entry name" value="Cytochrome P450"/>
    <property type="match status" value="1"/>
</dbReference>
<feature type="non-terminal residue" evidence="8">
    <location>
        <position position="508"/>
    </location>
</feature>
<feature type="binding site" description="axial binding residue" evidence="6">
    <location>
        <position position="451"/>
    </location>
    <ligand>
        <name>heme</name>
        <dbReference type="ChEBI" id="CHEBI:30413"/>
    </ligand>
    <ligandPart>
        <name>Fe</name>
        <dbReference type="ChEBI" id="CHEBI:18248"/>
    </ligandPart>
</feature>
<dbReference type="GO" id="GO:0005506">
    <property type="term" value="F:iron ion binding"/>
    <property type="evidence" value="ECO:0007669"/>
    <property type="project" value="InterPro"/>
</dbReference>
<name>A0A5C3LSK7_9AGAR</name>
<evidence type="ECO:0000256" key="7">
    <source>
        <dbReference type="SAM" id="Phobius"/>
    </source>
</evidence>
<feature type="transmembrane region" description="Helical" evidence="7">
    <location>
        <begin position="12"/>
        <end position="29"/>
    </location>
</feature>
<evidence type="ECO:0000313" key="8">
    <source>
        <dbReference type="EMBL" id="TFK35046.1"/>
    </source>
</evidence>
<evidence type="ECO:0000256" key="2">
    <source>
        <dbReference type="ARBA" id="ARBA00010617"/>
    </source>
</evidence>
<proteinExistence type="inferred from homology"/>
<dbReference type="EMBL" id="ML213625">
    <property type="protein sequence ID" value="TFK35046.1"/>
    <property type="molecule type" value="Genomic_DNA"/>
</dbReference>
<dbReference type="InterPro" id="IPR036396">
    <property type="entry name" value="Cyt_P450_sf"/>
</dbReference>
<dbReference type="GO" id="GO:0020037">
    <property type="term" value="F:heme binding"/>
    <property type="evidence" value="ECO:0007669"/>
    <property type="project" value="InterPro"/>
</dbReference>
<dbReference type="Pfam" id="PF00067">
    <property type="entry name" value="p450"/>
    <property type="match status" value="1"/>
</dbReference>
<dbReference type="OrthoDB" id="1844152at2759"/>
<keyword evidence="7" id="KW-0812">Transmembrane</keyword>
<reference evidence="8 9" key="1">
    <citation type="journal article" date="2019" name="Nat. Ecol. Evol.">
        <title>Megaphylogeny resolves global patterns of mushroom evolution.</title>
        <authorList>
            <person name="Varga T."/>
            <person name="Krizsan K."/>
            <person name="Foldi C."/>
            <person name="Dima B."/>
            <person name="Sanchez-Garcia M."/>
            <person name="Sanchez-Ramirez S."/>
            <person name="Szollosi G.J."/>
            <person name="Szarkandi J.G."/>
            <person name="Papp V."/>
            <person name="Albert L."/>
            <person name="Andreopoulos W."/>
            <person name="Angelini C."/>
            <person name="Antonin V."/>
            <person name="Barry K.W."/>
            <person name="Bougher N.L."/>
            <person name="Buchanan P."/>
            <person name="Buyck B."/>
            <person name="Bense V."/>
            <person name="Catcheside P."/>
            <person name="Chovatia M."/>
            <person name="Cooper J."/>
            <person name="Damon W."/>
            <person name="Desjardin D."/>
            <person name="Finy P."/>
            <person name="Geml J."/>
            <person name="Haridas S."/>
            <person name="Hughes K."/>
            <person name="Justo A."/>
            <person name="Karasinski D."/>
            <person name="Kautmanova I."/>
            <person name="Kiss B."/>
            <person name="Kocsube S."/>
            <person name="Kotiranta H."/>
            <person name="LaButti K.M."/>
            <person name="Lechner B.E."/>
            <person name="Liimatainen K."/>
            <person name="Lipzen A."/>
            <person name="Lukacs Z."/>
            <person name="Mihaltcheva S."/>
            <person name="Morgado L.N."/>
            <person name="Niskanen T."/>
            <person name="Noordeloos M.E."/>
            <person name="Ohm R.A."/>
            <person name="Ortiz-Santana B."/>
            <person name="Ovrebo C."/>
            <person name="Racz N."/>
            <person name="Riley R."/>
            <person name="Savchenko A."/>
            <person name="Shiryaev A."/>
            <person name="Soop K."/>
            <person name="Spirin V."/>
            <person name="Szebenyi C."/>
            <person name="Tomsovsky M."/>
            <person name="Tulloss R.E."/>
            <person name="Uehling J."/>
            <person name="Grigoriev I.V."/>
            <person name="Vagvolgyi C."/>
            <person name="Papp T."/>
            <person name="Martin F.M."/>
            <person name="Miettinen O."/>
            <person name="Hibbett D.S."/>
            <person name="Nagy L.G."/>
        </authorList>
    </citation>
    <scope>NUCLEOTIDE SEQUENCE [LARGE SCALE GENOMIC DNA]</scope>
    <source>
        <strain evidence="8 9">CBS 166.37</strain>
    </source>
</reference>
<dbReference type="GO" id="GO:0004497">
    <property type="term" value="F:monooxygenase activity"/>
    <property type="evidence" value="ECO:0007669"/>
    <property type="project" value="InterPro"/>
</dbReference>
<dbReference type="SUPFAM" id="SSF48264">
    <property type="entry name" value="Cytochrome P450"/>
    <property type="match status" value="1"/>
</dbReference>
<keyword evidence="3 6" id="KW-0479">Metal-binding</keyword>
<dbReference type="InterPro" id="IPR002403">
    <property type="entry name" value="Cyt_P450_E_grp-IV"/>
</dbReference>
<sequence>MDFFTSSEISPRIFVPLGIAATVIIYSRFTKRKHIGPLPPVVVLSDEDQFQRTREAYENALRDYGPVIGVPRKGRLEYITDGTYAKEVLTDDKLFSFEEGTFRILNIHFLLPLGGGALFRELEDLVTEGIVHRLERVVSQIYPLANKRVDKYIDQTCDKSSPNGLAENFPEFCHTTIVESAMLMTFGKDLDDKIVETVASLEENLSDMMGIYQNIGFFSRTFPLIWKICSGLRVVFACILPAFFFVLGPKIWASMDAFEKADVTMKTPEDEDTLLWFLANKAIDPITNRISFLRRVWASTLVTAFIFASVHNTTTVTIWVLYELARRPEYMEQIRTELMQIMEHDGGSNHRLTADSLRQAVHLDSFIREVLRLKGDTLAQARLSTCDAPLGEYIIPKGHIVIPMSTLVNEDPKAYGDSASKFEGFRWVNDAKPAVMVGPNYVPFGLGRFACGGRVFAVTEIKMLILLFIAKATPSLRGGKLEVVDPMNVASTAPVAELELQKLDKPLL</sequence>
<comment type="cofactor">
    <cofactor evidence="1 6">
        <name>heme</name>
        <dbReference type="ChEBI" id="CHEBI:30413"/>
    </cofactor>
</comment>
<keyword evidence="4" id="KW-0560">Oxidoreductase</keyword>
<dbReference type="PANTHER" id="PTHR46206">
    <property type="entry name" value="CYTOCHROME P450"/>
    <property type="match status" value="1"/>
</dbReference>